<gene>
    <name evidence="1" type="ORF">BLNAU_6835</name>
</gene>
<dbReference type="Proteomes" id="UP001281761">
    <property type="component" value="Unassembled WGS sequence"/>
</dbReference>
<reference evidence="1 2" key="1">
    <citation type="journal article" date="2022" name="bioRxiv">
        <title>Genomics of Preaxostyla Flagellates Illuminates Evolutionary Transitions and the Path Towards Mitochondrial Loss.</title>
        <authorList>
            <person name="Novak L.V.F."/>
            <person name="Treitli S.C."/>
            <person name="Pyrih J."/>
            <person name="Halakuc P."/>
            <person name="Pipaliya S.V."/>
            <person name="Vacek V."/>
            <person name="Brzon O."/>
            <person name="Soukal P."/>
            <person name="Eme L."/>
            <person name="Dacks J.B."/>
            <person name="Karnkowska A."/>
            <person name="Elias M."/>
            <person name="Hampl V."/>
        </authorList>
    </citation>
    <scope>NUCLEOTIDE SEQUENCE [LARGE SCALE GENOMIC DNA]</scope>
    <source>
        <strain evidence="1">NAU3</strain>
        <tissue evidence="1">Gut</tissue>
    </source>
</reference>
<protein>
    <submittedName>
        <fullName evidence="1">Uncharacterized protein</fullName>
    </submittedName>
</protein>
<organism evidence="1 2">
    <name type="scientific">Blattamonas nauphoetae</name>
    <dbReference type="NCBI Taxonomy" id="2049346"/>
    <lineage>
        <taxon>Eukaryota</taxon>
        <taxon>Metamonada</taxon>
        <taxon>Preaxostyla</taxon>
        <taxon>Oxymonadida</taxon>
        <taxon>Blattamonas</taxon>
    </lineage>
</organism>
<evidence type="ECO:0000313" key="2">
    <source>
        <dbReference type="Proteomes" id="UP001281761"/>
    </source>
</evidence>
<accession>A0ABQ9Y321</accession>
<proteinExistence type="predicted"/>
<sequence>MIDPRWSWNETRGAVRQIGKAVLRLLRTEGIEDVMEEKLQNDKNGDSGRYIVGNSIEWNNQVGMNLPKEE</sequence>
<comment type="caution">
    <text evidence="1">The sequence shown here is derived from an EMBL/GenBank/DDBJ whole genome shotgun (WGS) entry which is preliminary data.</text>
</comment>
<keyword evidence="2" id="KW-1185">Reference proteome</keyword>
<dbReference type="EMBL" id="JARBJD010000040">
    <property type="protein sequence ID" value="KAK2958131.1"/>
    <property type="molecule type" value="Genomic_DNA"/>
</dbReference>
<name>A0ABQ9Y321_9EUKA</name>
<evidence type="ECO:0000313" key="1">
    <source>
        <dbReference type="EMBL" id="KAK2958131.1"/>
    </source>
</evidence>